<proteinExistence type="inferred from homology"/>
<evidence type="ECO:0000313" key="20">
    <source>
        <dbReference type="EMBL" id="KAI1886002.1"/>
    </source>
</evidence>
<dbReference type="InterPro" id="IPR051381">
    <property type="entry name" value="CREB_ATF_subfamily"/>
</dbReference>
<evidence type="ECO:0000256" key="14">
    <source>
        <dbReference type="ARBA" id="ARBA00023180"/>
    </source>
</evidence>
<evidence type="ECO:0000259" key="19">
    <source>
        <dbReference type="PROSITE" id="PS50217"/>
    </source>
</evidence>
<dbReference type="Gene3D" id="1.20.5.170">
    <property type="match status" value="1"/>
</dbReference>
<dbReference type="FunFam" id="1.20.5.170:FF:000042">
    <property type="entry name" value="Cyclic AMP-responsive element-binding protein 3-like protein 3"/>
    <property type="match status" value="1"/>
</dbReference>
<reference evidence="20" key="1">
    <citation type="submission" date="2021-01" db="EMBL/GenBank/DDBJ databases">
        <authorList>
            <person name="Zahm M."/>
            <person name="Roques C."/>
            <person name="Cabau C."/>
            <person name="Klopp C."/>
            <person name="Donnadieu C."/>
            <person name="Jouanno E."/>
            <person name="Lampietro C."/>
            <person name="Louis A."/>
            <person name="Herpin A."/>
            <person name="Echchiki A."/>
            <person name="Berthelot C."/>
            <person name="Parey E."/>
            <person name="Roest-Crollius H."/>
            <person name="Braasch I."/>
            <person name="Postlethwait J."/>
            <person name="Bobe J."/>
            <person name="Montfort J."/>
            <person name="Bouchez O."/>
            <person name="Begum T."/>
            <person name="Mejri S."/>
            <person name="Adams A."/>
            <person name="Chen W.-J."/>
            <person name="Guiguen Y."/>
        </authorList>
    </citation>
    <scope>NUCLEOTIDE SEQUENCE</scope>
    <source>
        <tissue evidence="20">Blood</tissue>
    </source>
</reference>
<evidence type="ECO:0000256" key="7">
    <source>
        <dbReference type="ARBA" id="ARBA00022968"/>
    </source>
</evidence>
<evidence type="ECO:0000256" key="10">
    <source>
        <dbReference type="ARBA" id="ARBA00023125"/>
    </source>
</evidence>
<keyword evidence="7" id="KW-0735">Signal-anchor</keyword>
<evidence type="ECO:0000256" key="11">
    <source>
        <dbReference type="ARBA" id="ARBA00023136"/>
    </source>
</evidence>
<evidence type="ECO:0000256" key="8">
    <source>
        <dbReference type="ARBA" id="ARBA00022989"/>
    </source>
</evidence>
<evidence type="ECO:0000256" key="1">
    <source>
        <dbReference type="ARBA" id="ARBA00004648"/>
    </source>
</evidence>
<keyword evidence="9" id="KW-0805">Transcription regulation</keyword>
<evidence type="ECO:0000313" key="21">
    <source>
        <dbReference type="Proteomes" id="UP000829720"/>
    </source>
</evidence>
<comment type="function">
    <text evidence="16">Transcriptional activator. Binds the cAMP response element (CRE). Activates transcription through box-B element and CRE. Seems to function synergistically with atf6. Regulates FGF21 transcription.</text>
</comment>
<comment type="subcellular location">
    <subcellularLocation>
        <location evidence="1">Endoplasmic reticulum membrane</location>
        <topology evidence="1">Single-pass type II membrane protein</topology>
    </subcellularLocation>
</comment>
<dbReference type="GO" id="GO:0005634">
    <property type="term" value="C:nucleus"/>
    <property type="evidence" value="ECO:0007669"/>
    <property type="project" value="TreeGrafter"/>
</dbReference>
<dbReference type="AlphaFoldDB" id="A0A8T3CQX9"/>
<feature type="region of interest" description="Disordered" evidence="18">
    <location>
        <begin position="388"/>
        <end position="444"/>
    </location>
</feature>
<evidence type="ECO:0000256" key="16">
    <source>
        <dbReference type="ARBA" id="ARBA00057520"/>
    </source>
</evidence>
<feature type="region of interest" description="Disordered" evidence="18">
    <location>
        <begin position="51"/>
        <end position="107"/>
    </location>
</feature>
<dbReference type="SUPFAM" id="SSF57959">
    <property type="entry name" value="Leucine zipper domain"/>
    <property type="match status" value="1"/>
</dbReference>
<evidence type="ECO:0000256" key="17">
    <source>
        <dbReference type="SAM" id="Coils"/>
    </source>
</evidence>
<keyword evidence="21" id="KW-1185">Reference proteome</keyword>
<comment type="similarity">
    <text evidence="2">Belongs to the bZIP family. ATF subfamily.</text>
</comment>
<dbReference type="CDD" id="cd14689">
    <property type="entry name" value="bZIP_CREB3"/>
    <property type="match status" value="1"/>
</dbReference>
<keyword evidence="12" id="KW-0010">Activator</keyword>
<dbReference type="PANTHER" id="PTHR45996:SF2">
    <property type="entry name" value="CYCLIC AMP-RESPONSIVE ELEMENT-BINDING PROTEIN 3-LIKE PROTEIN 4"/>
    <property type="match status" value="1"/>
</dbReference>
<dbReference type="InterPro" id="IPR046347">
    <property type="entry name" value="bZIP_sf"/>
</dbReference>
<keyword evidence="14" id="KW-0325">Glycoprotein</keyword>
<evidence type="ECO:0000256" key="9">
    <source>
        <dbReference type="ARBA" id="ARBA00023015"/>
    </source>
</evidence>
<dbReference type="PANTHER" id="PTHR45996">
    <property type="entry name" value="AGAP001464-PB"/>
    <property type="match status" value="1"/>
</dbReference>
<protein>
    <recommendedName>
        <fullName evidence="4">Cyclic AMP-responsive element-binding protein 3-like protein 4</fullName>
    </recommendedName>
</protein>
<evidence type="ECO:0000256" key="4">
    <source>
        <dbReference type="ARBA" id="ARBA00013878"/>
    </source>
</evidence>
<evidence type="ECO:0000256" key="18">
    <source>
        <dbReference type="SAM" id="MobiDB-lite"/>
    </source>
</evidence>
<feature type="region of interest" description="Disordered" evidence="18">
    <location>
        <begin position="1"/>
        <end position="29"/>
    </location>
</feature>
<evidence type="ECO:0000256" key="12">
    <source>
        <dbReference type="ARBA" id="ARBA00023159"/>
    </source>
</evidence>
<keyword evidence="10" id="KW-0238">DNA-binding</keyword>
<gene>
    <name evidence="20" type="ORF">AGOR_G00209560</name>
</gene>
<keyword evidence="6" id="KW-0256">Endoplasmic reticulum</keyword>
<dbReference type="PROSITE" id="PS50217">
    <property type="entry name" value="BZIP"/>
    <property type="match status" value="1"/>
</dbReference>
<keyword evidence="13" id="KW-0804">Transcription</keyword>
<dbReference type="GO" id="GO:0000978">
    <property type="term" value="F:RNA polymerase II cis-regulatory region sequence-specific DNA binding"/>
    <property type="evidence" value="ECO:0007669"/>
    <property type="project" value="TreeGrafter"/>
</dbReference>
<dbReference type="EMBL" id="JAERUA010000020">
    <property type="protein sequence ID" value="KAI1886002.1"/>
    <property type="molecule type" value="Genomic_DNA"/>
</dbReference>
<evidence type="ECO:0000256" key="2">
    <source>
        <dbReference type="ARBA" id="ARBA00009050"/>
    </source>
</evidence>
<evidence type="ECO:0000256" key="3">
    <source>
        <dbReference type="ARBA" id="ARBA00011195"/>
    </source>
</evidence>
<dbReference type="GO" id="GO:0000981">
    <property type="term" value="F:DNA-binding transcription factor activity, RNA polymerase II-specific"/>
    <property type="evidence" value="ECO:0007669"/>
    <property type="project" value="TreeGrafter"/>
</dbReference>
<organism evidence="20 21">
    <name type="scientific">Albula goreensis</name>
    <dbReference type="NCBI Taxonomy" id="1534307"/>
    <lineage>
        <taxon>Eukaryota</taxon>
        <taxon>Metazoa</taxon>
        <taxon>Chordata</taxon>
        <taxon>Craniata</taxon>
        <taxon>Vertebrata</taxon>
        <taxon>Euteleostomi</taxon>
        <taxon>Actinopterygii</taxon>
        <taxon>Neopterygii</taxon>
        <taxon>Teleostei</taxon>
        <taxon>Albuliformes</taxon>
        <taxon>Albulidae</taxon>
        <taxon>Albula</taxon>
    </lineage>
</organism>
<sequence length="444" mass="48274">MDAENGAVFFGQEEEGAVEGSLGVEGPFSCPNSVYTGTEKILEEWALEPHCGLNDSEPEDVLHAINPNDVYPSGPPGESLSESDSGISEDPRSETPPGPSEPLQGPPTVYQVVYDISNLSSIKTEPEQHSVDVISIELDEWSSQMLISESCIVNELPVVPTVKPESVLAAAAISKDDHGLDNLPLYPELHLTEEEQKLLTQEGISLPNNLPLTKAEERILKKVRRKIRNKQSAQDSRRRKKEYIDGLESRVAACSAQNQELQKTVDQLEKHNMSLLAQLRRLQSLIKQTATKAAQTSTCIMIFLFSLALIIFPSYSPFSWDTASVEEGYAPTGVISRNILTDPASSLQLSEDVDSPALNPDTLPLFPDSGQADSLDLNSVLLQQPMDHPDAALNEGTGLENSEPRNVSTKVEGRTDTLPLGLMSAKGQGSTNVDPTKPAHADEM</sequence>
<evidence type="ECO:0000256" key="13">
    <source>
        <dbReference type="ARBA" id="ARBA00023163"/>
    </source>
</evidence>
<evidence type="ECO:0000256" key="5">
    <source>
        <dbReference type="ARBA" id="ARBA00022692"/>
    </source>
</evidence>
<keyword evidence="11" id="KW-0472">Membrane</keyword>
<keyword evidence="15" id="KW-0539">Nucleus</keyword>
<name>A0A8T3CQX9_9TELE</name>
<dbReference type="Pfam" id="PF00170">
    <property type="entry name" value="bZIP_1"/>
    <property type="match status" value="1"/>
</dbReference>
<dbReference type="GO" id="GO:0005789">
    <property type="term" value="C:endoplasmic reticulum membrane"/>
    <property type="evidence" value="ECO:0007669"/>
    <property type="project" value="UniProtKB-SubCell"/>
</dbReference>
<feature type="coiled-coil region" evidence="17">
    <location>
        <begin position="244"/>
        <end position="285"/>
    </location>
</feature>
<feature type="domain" description="BZIP" evidence="19">
    <location>
        <begin position="219"/>
        <end position="282"/>
    </location>
</feature>
<comment type="caution">
    <text evidence="20">The sequence shown here is derived from an EMBL/GenBank/DDBJ whole genome shotgun (WGS) entry which is preliminary data.</text>
</comment>
<keyword evidence="17" id="KW-0175">Coiled coil</keyword>
<feature type="compositionally biased region" description="Low complexity" evidence="18">
    <location>
        <begin position="76"/>
        <end position="86"/>
    </location>
</feature>
<comment type="subunit">
    <text evidence="3">Binds DNA as a dimer.</text>
</comment>
<evidence type="ECO:0000256" key="15">
    <source>
        <dbReference type="ARBA" id="ARBA00023242"/>
    </source>
</evidence>
<accession>A0A8T3CQX9</accession>
<keyword evidence="5" id="KW-0812">Transmembrane</keyword>
<keyword evidence="8" id="KW-1133">Transmembrane helix</keyword>
<dbReference type="OrthoDB" id="674948at2759"/>
<dbReference type="InterPro" id="IPR004827">
    <property type="entry name" value="bZIP"/>
</dbReference>
<evidence type="ECO:0000256" key="6">
    <source>
        <dbReference type="ARBA" id="ARBA00022824"/>
    </source>
</evidence>
<dbReference type="Proteomes" id="UP000829720">
    <property type="component" value="Unassembled WGS sequence"/>
</dbReference>
<dbReference type="SMART" id="SM00338">
    <property type="entry name" value="BRLZ"/>
    <property type="match status" value="1"/>
</dbReference>